<name>A0A444IXG0_9BACT</name>
<evidence type="ECO:0000313" key="2">
    <source>
        <dbReference type="EMBL" id="RWX45523.1"/>
    </source>
</evidence>
<dbReference type="Proteomes" id="UP000287853">
    <property type="component" value="Unassembled WGS sequence"/>
</dbReference>
<dbReference type="EMBL" id="MTKO01000077">
    <property type="protein sequence ID" value="RWX45523.1"/>
    <property type="molecule type" value="Genomic_DNA"/>
</dbReference>
<gene>
    <name evidence="2" type="ORF">H206_02186</name>
</gene>
<comment type="caution">
    <text evidence="2">The sequence shown here is derived from an EMBL/GenBank/DDBJ whole genome shotgun (WGS) entry which is preliminary data.</text>
</comment>
<accession>A0A444IXG0</accession>
<dbReference type="InterPro" id="IPR012334">
    <property type="entry name" value="Pectin_lyas_fold"/>
</dbReference>
<dbReference type="InterPro" id="IPR011050">
    <property type="entry name" value="Pectin_lyase_fold/virulence"/>
</dbReference>
<proteinExistence type="predicted"/>
<keyword evidence="3" id="KW-1185">Reference proteome</keyword>
<sequence length="124" mass="13103">MITQNIVYSNAEEKPGIGNEAAGSKELPVRILNNLVTRERAVGIGLMSGGVSVVEGNIIAQTGSVGIAVNGSTVLKLNRNRITKTGAPGIVIIAGSEIHEMQQNIVTNTRGPKMRIKESKVVEK</sequence>
<protein>
    <submittedName>
        <fullName evidence="2">Copper-binding protein (NosD)</fullName>
    </submittedName>
</protein>
<evidence type="ECO:0000313" key="3">
    <source>
        <dbReference type="Proteomes" id="UP000287853"/>
    </source>
</evidence>
<dbReference type="Gene3D" id="2.160.20.10">
    <property type="entry name" value="Single-stranded right-handed beta-helix, Pectin lyase-like"/>
    <property type="match status" value="1"/>
</dbReference>
<feature type="domain" description="Right handed beta helix" evidence="1">
    <location>
        <begin position="29"/>
        <end position="110"/>
    </location>
</feature>
<evidence type="ECO:0000259" key="1">
    <source>
        <dbReference type="Pfam" id="PF13229"/>
    </source>
</evidence>
<organism evidence="2 3">
    <name type="scientific">Candidatus Electrothrix aarhusensis</name>
    <dbReference type="NCBI Taxonomy" id="1859131"/>
    <lineage>
        <taxon>Bacteria</taxon>
        <taxon>Pseudomonadati</taxon>
        <taxon>Thermodesulfobacteriota</taxon>
        <taxon>Desulfobulbia</taxon>
        <taxon>Desulfobulbales</taxon>
        <taxon>Desulfobulbaceae</taxon>
        <taxon>Candidatus Electrothrix</taxon>
    </lineage>
</organism>
<reference evidence="2 3" key="1">
    <citation type="submission" date="2017-01" db="EMBL/GenBank/DDBJ databases">
        <title>The cable genome- insights into the physiology and evolution of filamentous bacteria capable of sulfide oxidation via long distance electron transfer.</title>
        <authorList>
            <person name="Schreiber L."/>
            <person name="Bjerg J.T."/>
            <person name="Boggild A."/>
            <person name="Van De Vossenberg J."/>
            <person name="Meysman F."/>
            <person name="Nielsen L.P."/>
            <person name="Schramm A."/>
            <person name="Kjeldsen K.U."/>
        </authorList>
    </citation>
    <scope>NUCLEOTIDE SEQUENCE [LARGE SCALE GENOMIC DNA]</scope>
    <source>
        <strain evidence="2">MCF</strain>
    </source>
</reference>
<dbReference type="InterPro" id="IPR039448">
    <property type="entry name" value="Beta_helix"/>
</dbReference>
<dbReference type="SUPFAM" id="SSF51126">
    <property type="entry name" value="Pectin lyase-like"/>
    <property type="match status" value="1"/>
</dbReference>
<dbReference type="Pfam" id="PF13229">
    <property type="entry name" value="Beta_helix"/>
    <property type="match status" value="1"/>
</dbReference>
<dbReference type="AlphaFoldDB" id="A0A444IXG0"/>